<evidence type="ECO:0000313" key="2">
    <source>
        <dbReference type="EMBL" id="GIY50022.1"/>
    </source>
</evidence>
<dbReference type="Proteomes" id="UP001054945">
    <property type="component" value="Unassembled WGS sequence"/>
</dbReference>
<evidence type="ECO:0000256" key="1">
    <source>
        <dbReference type="SAM" id="MobiDB-lite"/>
    </source>
</evidence>
<gene>
    <name evidence="2" type="ORF">CEXT_804341</name>
</gene>
<organism evidence="2 3">
    <name type="scientific">Caerostris extrusa</name>
    <name type="common">Bark spider</name>
    <name type="synonym">Caerostris bankana</name>
    <dbReference type="NCBI Taxonomy" id="172846"/>
    <lineage>
        <taxon>Eukaryota</taxon>
        <taxon>Metazoa</taxon>
        <taxon>Ecdysozoa</taxon>
        <taxon>Arthropoda</taxon>
        <taxon>Chelicerata</taxon>
        <taxon>Arachnida</taxon>
        <taxon>Araneae</taxon>
        <taxon>Araneomorphae</taxon>
        <taxon>Entelegynae</taxon>
        <taxon>Araneoidea</taxon>
        <taxon>Araneidae</taxon>
        <taxon>Caerostris</taxon>
    </lineage>
</organism>
<evidence type="ECO:0000313" key="3">
    <source>
        <dbReference type="Proteomes" id="UP001054945"/>
    </source>
</evidence>
<sequence length="134" mass="15062">MESRVKISQLIVSDDQNVEVRNAEENINLEAVPETEENIVDSTPELENISGGQQQNAQGAEGINVPPMHQPHGNSFQTVRGNFSHLIKPRSNKEGVENILRNLFEMENSDSQNNSQSKRHGSDYVWLNNEILPN</sequence>
<reference evidence="2 3" key="1">
    <citation type="submission" date="2021-06" db="EMBL/GenBank/DDBJ databases">
        <title>Caerostris extrusa draft genome.</title>
        <authorList>
            <person name="Kono N."/>
            <person name="Arakawa K."/>
        </authorList>
    </citation>
    <scope>NUCLEOTIDE SEQUENCE [LARGE SCALE GENOMIC DNA]</scope>
</reference>
<accession>A0AAV4TYI1</accession>
<dbReference type="EMBL" id="BPLR01011927">
    <property type="protein sequence ID" value="GIY50022.1"/>
    <property type="molecule type" value="Genomic_DNA"/>
</dbReference>
<proteinExistence type="predicted"/>
<feature type="compositionally biased region" description="Low complexity" evidence="1">
    <location>
        <begin position="51"/>
        <end position="62"/>
    </location>
</feature>
<protein>
    <submittedName>
        <fullName evidence="2">Uncharacterized protein</fullName>
    </submittedName>
</protein>
<name>A0AAV4TYI1_CAEEX</name>
<feature type="region of interest" description="Disordered" evidence="1">
    <location>
        <begin position="46"/>
        <end position="78"/>
    </location>
</feature>
<keyword evidence="3" id="KW-1185">Reference proteome</keyword>
<dbReference type="AlphaFoldDB" id="A0AAV4TYI1"/>
<comment type="caution">
    <text evidence="2">The sequence shown here is derived from an EMBL/GenBank/DDBJ whole genome shotgun (WGS) entry which is preliminary data.</text>
</comment>